<reference evidence="3" key="2">
    <citation type="submission" date="2021-04" db="EMBL/GenBank/DDBJ databases">
        <authorList>
            <person name="Gilroy R."/>
        </authorList>
    </citation>
    <scope>NUCLEOTIDE SEQUENCE</scope>
    <source>
        <strain evidence="3">ChiHcolR34-3080</strain>
    </source>
</reference>
<accession>A0A9D1TW25</accession>
<dbReference type="Proteomes" id="UP000823933">
    <property type="component" value="Unassembled WGS sequence"/>
</dbReference>
<name>A0A9D1TW25_9FIRM</name>
<sequence length="89" mass="10030">MPQIRPITDLRNTNEISDICHSSHEPVFITKNGYGDLVVMSIEAYESLMDDVMTDAAISRAEAQFKQDGKLYDAREALASLRRKHFGSL</sequence>
<dbReference type="AlphaFoldDB" id="A0A9D1TW25"/>
<gene>
    <name evidence="3" type="ORF">H9890_05550</name>
</gene>
<evidence type="ECO:0000313" key="4">
    <source>
        <dbReference type="Proteomes" id="UP000823933"/>
    </source>
</evidence>
<protein>
    <recommendedName>
        <fullName evidence="2">Antitoxin</fullName>
    </recommendedName>
</protein>
<dbReference type="EMBL" id="DXHQ01000067">
    <property type="protein sequence ID" value="HIW08851.1"/>
    <property type="molecule type" value="Genomic_DNA"/>
</dbReference>
<comment type="function">
    <text evidence="2">Antitoxin component of a type II toxin-antitoxin (TA) system.</text>
</comment>
<evidence type="ECO:0000256" key="1">
    <source>
        <dbReference type="ARBA" id="ARBA00009981"/>
    </source>
</evidence>
<proteinExistence type="inferred from homology"/>
<dbReference type="InterPro" id="IPR006442">
    <property type="entry name" value="Antitoxin_Phd/YefM"/>
</dbReference>
<organism evidence="3 4">
    <name type="scientific">Candidatus Faecalibacterium intestinigallinarum</name>
    <dbReference type="NCBI Taxonomy" id="2838581"/>
    <lineage>
        <taxon>Bacteria</taxon>
        <taxon>Bacillati</taxon>
        <taxon>Bacillota</taxon>
        <taxon>Clostridia</taxon>
        <taxon>Eubacteriales</taxon>
        <taxon>Oscillospiraceae</taxon>
        <taxon>Faecalibacterium</taxon>
    </lineage>
</organism>
<dbReference type="NCBIfam" id="TIGR01552">
    <property type="entry name" value="phd_fam"/>
    <property type="match status" value="1"/>
</dbReference>
<dbReference type="Gene3D" id="3.40.1620.10">
    <property type="entry name" value="YefM-like domain"/>
    <property type="match status" value="1"/>
</dbReference>
<dbReference type="Pfam" id="PF02604">
    <property type="entry name" value="PhdYeFM_antitox"/>
    <property type="match status" value="1"/>
</dbReference>
<evidence type="ECO:0000256" key="2">
    <source>
        <dbReference type="RuleBase" id="RU362080"/>
    </source>
</evidence>
<dbReference type="SUPFAM" id="SSF143120">
    <property type="entry name" value="YefM-like"/>
    <property type="match status" value="1"/>
</dbReference>
<dbReference type="InterPro" id="IPR036165">
    <property type="entry name" value="YefM-like_sf"/>
</dbReference>
<comment type="similarity">
    <text evidence="1 2">Belongs to the phD/YefM antitoxin family.</text>
</comment>
<comment type="caution">
    <text evidence="3">The sequence shown here is derived from an EMBL/GenBank/DDBJ whole genome shotgun (WGS) entry which is preliminary data.</text>
</comment>
<evidence type="ECO:0000313" key="3">
    <source>
        <dbReference type="EMBL" id="HIW08851.1"/>
    </source>
</evidence>
<reference evidence="3" key="1">
    <citation type="journal article" date="2021" name="PeerJ">
        <title>Extensive microbial diversity within the chicken gut microbiome revealed by metagenomics and culture.</title>
        <authorList>
            <person name="Gilroy R."/>
            <person name="Ravi A."/>
            <person name="Getino M."/>
            <person name="Pursley I."/>
            <person name="Horton D.L."/>
            <person name="Alikhan N.F."/>
            <person name="Baker D."/>
            <person name="Gharbi K."/>
            <person name="Hall N."/>
            <person name="Watson M."/>
            <person name="Adriaenssens E.M."/>
            <person name="Foster-Nyarko E."/>
            <person name="Jarju S."/>
            <person name="Secka A."/>
            <person name="Antonio M."/>
            <person name="Oren A."/>
            <person name="Chaudhuri R.R."/>
            <person name="La Ragione R."/>
            <person name="Hildebrand F."/>
            <person name="Pallen M.J."/>
        </authorList>
    </citation>
    <scope>NUCLEOTIDE SEQUENCE</scope>
    <source>
        <strain evidence="3">ChiHcolR34-3080</strain>
    </source>
</reference>